<evidence type="ECO:0000313" key="6">
    <source>
        <dbReference type="Proteomes" id="UP000184608"/>
    </source>
</evidence>
<sequence>MKLILVRHGQTQWNRQRRIQGWQDSPLTQDAIAQLRKLKLPESRQPVIYSSDLGRAHQSALILAEPYGVEVLTDSRLRERKFGVLEGRVIDEDEALSDCWQAYHHRYQAPMNAVPGVESERDFEQRIRSFLADLASICPQEPEQCIVIVSHGEWIRACRNLIHGIPSWHQGRGVEGNGVVVALPTGAVVSVPSASSSIDGIQIPNRIVNNQACRHQK</sequence>
<dbReference type="EC" id="3.1.3.3" evidence="5"/>
<dbReference type="PROSITE" id="PS00175">
    <property type="entry name" value="PG_MUTASE"/>
    <property type="match status" value="1"/>
</dbReference>
<dbReference type="RefSeq" id="WP_073605132.1">
    <property type="nucleotide sequence ID" value="NZ_FQXZ01000039.1"/>
</dbReference>
<dbReference type="GO" id="GO:0005737">
    <property type="term" value="C:cytoplasm"/>
    <property type="evidence" value="ECO:0007669"/>
    <property type="project" value="TreeGrafter"/>
</dbReference>
<evidence type="ECO:0000256" key="2">
    <source>
        <dbReference type="ARBA" id="ARBA00023235"/>
    </source>
</evidence>
<name>A0A1M6AAU0_9VIBR</name>
<feature type="binding site" evidence="4">
    <location>
        <position position="55"/>
    </location>
    <ligand>
        <name>substrate</name>
    </ligand>
</feature>
<evidence type="ECO:0000256" key="3">
    <source>
        <dbReference type="PIRSR" id="PIRSR613078-1"/>
    </source>
</evidence>
<keyword evidence="1" id="KW-0324">Glycolysis</keyword>
<dbReference type="PANTHER" id="PTHR48100">
    <property type="entry name" value="BROAD-SPECIFICITY PHOSPHATASE YOR283W-RELATED"/>
    <property type="match status" value="1"/>
</dbReference>
<protein>
    <submittedName>
        <fullName evidence="5">Putative phosphoserine phosphatase 2</fullName>
        <ecNumber evidence="5">3.1.3.3</ecNumber>
    </submittedName>
</protein>
<dbReference type="GO" id="GO:0016791">
    <property type="term" value="F:phosphatase activity"/>
    <property type="evidence" value="ECO:0007669"/>
    <property type="project" value="TreeGrafter"/>
</dbReference>
<reference evidence="5 6" key="1">
    <citation type="submission" date="2016-11" db="EMBL/GenBank/DDBJ databases">
        <authorList>
            <person name="Jaros S."/>
            <person name="Januszkiewicz K."/>
            <person name="Wedrychowicz H."/>
        </authorList>
    </citation>
    <scope>NUCLEOTIDE SEQUENCE [LARGE SCALE GENOMIC DNA]</scope>
    <source>
        <strain evidence="5 6">CECT 7868</strain>
    </source>
</reference>
<dbReference type="AlphaFoldDB" id="A0A1M6AAU0"/>
<dbReference type="OrthoDB" id="9781415at2"/>
<dbReference type="InterPro" id="IPR029033">
    <property type="entry name" value="His_PPase_superfam"/>
</dbReference>
<keyword evidence="5" id="KW-0378">Hydrolase</keyword>
<evidence type="ECO:0000256" key="1">
    <source>
        <dbReference type="ARBA" id="ARBA00023152"/>
    </source>
</evidence>
<feature type="binding site" evidence="4">
    <location>
        <begin position="7"/>
        <end position="14"/>
    </location>
    <ligand>
        <name>substrate</name>
    </ligand>
</feature>
<feature type="active site" description="Proton donor/acceptor" evidence="3">
    <location>
        <position position="79"/>
    </location>
</feature>
<keyword evidence="6" id="KW-1185">Reference proteome</keyword>
<evidence type="ECO:0000313" key="5">
    <source>
        <dbReference type="EMBL" id="SHI33595.1"/>
    </source>
</evidence>
<dbReference type="EMBL" id="FQXZ01000039">
    <property type="protein sequence ID" value="SHI33595.1"/>
    <property type="molecule type" value="Genomic_DNA"/>
</dbReference>
<dbReference type="Gene3D" id="3.40.50.1240">
    <property type="entry name" value="Phosphoglycerate mutase-like"/>
    <property type="match status" value="1"/>
</dbReference>
<dbReference type="Proteomes" id="UP000184608">
    <property type="component" value="Unassembled WGS sequence"/>
</dbReference>
<proteinExistence type="predicted"/>
<dbReference type="SMART" id="SM00855">
    <property type="entry name" value="PGAM"/>
    <property type="match status" value="1"/>
</dbReference>
<keyword evidence="2" id="KW-0413">Isomerase</keyword>
<dbReference type="CDD" id="cd07067">
    <property type="entry name" value="HP_PGM_like"/>
    <property type="match status" value="1"/>
</dbReference>
<feature type="active site" description="Tele-phosphohistidine intermediate" evidence="3">
    <location>
        <position position="8"/>
    </location>
</feature>
<dbReference type="InterPro" id="IPR013078">
    <property type="entry name" value="His_Pase_superF_clade-1"/>
</dbReference>
<organism evidence="5 6">
    <name type="scientific">Vibrio aerogenes CECT 7868</name>
    <dbReference type="NCBI Taxonomy" id="1216006"/>
    <lineage>
        <taxon>Bacteria</taxon>
        <taxon>Pseudomonadati</taxon>
        <taxon>Pseudomonadota</taxon>
        <taxon>Gammaproteobacteria</taxon>
        <taxon>Vibrionales</taxon>
        <taxon>Vibrionaceae</taxon>
        <taxon>Vibrio</taxon>
    </lineage>
</organism>
<dbReference type="SUPFAM" id="SSF53254">
    <property type="entry name" value="Phosphoglycerate mutase-like"/>
    <property type="match status" value="1"/>
</dbReference>
<evidence type="ECO:0000256" key="4">
    <source>
        <dbReference type="PIRSR" id="PIRSR613078-2"/>
    </source>
</evidence>
<dbReference type="STRING" id="1216006.VA7868_03529"/>
<dbReference type="InterPro" id="IPR001345">
    <property type="entry name" value="PG/BPGM_mutase_AS"/>
</dbReference>
<dbReference type="Pfam" id="PF00300">
    <property type="entry name" value="His_Phos_1"/>
    <property type="match status" value="1"/>
</dbReference>
<dbReference type="InterPro" id="IPR050275">
    <property type="entry name" value="PGM_Phosphatase"/>
</dbReference>
<gene>
    <name evidence="5" type="primary">pspB_2</name>
    <name evidence="5" type="ORF">VA7868_03529</name>
</gene>
<dbReference type="PANTHER" id="PTHR48100:SF1">
    <property type="entry name" value="HISTIDINE PHOSPHATASE FAMILY PROTEIN-RELATED"/>
    <property type="match status" value="1"/>
</dbReference>
<accession>A0A1M6AAU0</accession>